<dbReference type="EMBL" id="JAJJVO010000080">
    <property type="protein sequence ID" value="MCC9273699.1"/>
    <property type="molecule type" value="Genomic_DNA"/>
</dbReference>
<name>A0A9E3ZU31_9ENTE</name>
<evidence type="ECO:0000313" key="2">
    <source>
        <dbReference type="Proteomes" id="UP000813384"/>
    </source>
</evidence>
<proteinExistence type="predicted"/>
<protein>
    <submittedName>
        <fullName evidence="1">Transposase</fullName>
    </submittedName>
</protein>
<dbReference type="PANTHER" id="PTHR48098:SF3">
    <property type="entry name" value="IRON(III) ENTEROBACTIN ESTERASE"/>
    <property type="match status" value="1"/>
</dbReference>
<accession>A0A9E3ZU31</accession>
<reference evidence="1" key="2">
    <citation type="submission" date="2021-11" db="EMBL/GenBank/DDBJ databases">
        <authorList>
            <person name="Gilroy R."/>
        </authorList>
    </citation>
    <scope>NUCLEOTIDE SEQUENCE</scope>
    <source>
        <strain evidence="1">150</strain>
    </source>
</reference>
<dbReference type="InterPro" id="IPR050583">
    <property type="entry name" value="Mycobacterial_A85_antigen"/>
</dbReference>
<dbReference type="PANTHER" id="PTHR48098">
    <property type="entry name" value="ENTEROCHELIN ESTERASE-RELATED"/>
    <property type="match status" value="1"/>
</dbReference>
<dbReference type="AlphaFoldDB" id="A0A9E3ZU31"/>
<evidence type="ECO:0000313" key="1">
    <source>
        <dbReference type="EMBL" id="MCC9273699.1"/>
    </source>
</evidence>
<organism evidence="1 2">
    <name type="scientific">Enterococcus aquimarinus</name>
    <dbReference type="NCBI Taxonomy" id="328396"/>
    <lineage>
        <taxon>Bacteria</taxon>
        <taxon>Bacillati</taxon>
        <taxon>Bacillota</taxon>
        <taxon>Bacilli</taxon>
        <taxon>Lactobacillales</taxon>
        <taxon>Enterococcaceae</taxon>
        <taxon>Enterococcus</taxon>
    </lineage>
</organism>
<dbReference type="Proteomes" id="UP000813384">
    <property type="component" value="Unassembled WGS sequence"/>
</dbReference>
<dbReference type="Gene3D" id="3.40.50.1820">
    <property type="entry name" value="alpha/beta hydrolase"/>
    <property type="match status" value="1"/>
</dbReference>
<dbReference type="InterPro" id="IPR029058">
    <property type="entry name" value="AB_hydrolase_fold"/>
</dbReference>
<reference evidence="1" key="1">
    <citation type="journal article" date="2021" name="PeerJ">
        <title>Extensive microbial diversity within the chicken gut microbiome revealed by metagenomics and culture.</title>
        <authorList>
            <person name="Gilroy R."/>
            <person name="Ravi A."/>
            <person name="Getino M."/>
            <person name="Pursley I."/>
            <person name="Horton D.L."/>
            <person name="Alikhan N.F."/>
            <person name="Baker D."/>
            <person name="Gharbi K."/>
            <person name="Hall N."/>
            <person name="Watson M."/>
            <person name="Adriaenssens E.M."/>
            <person name="Foster-Nyarko E."/>
            <person name="Jarju S."/>
            <person name="Secka A."/>
            <person name="Antonio M."/>
            <person name="Oren A."/>
            <person name="Chaudhuri R.R."/>
            <person name="La Ragione R."/>
            <person name="Hildebrand F."/>
            <person name="Pallen M.J."/>
        </authorList>
    </citation>
    <scope>NUCLEOTIDE SEQUENCE</scope>
    <source>
        <strain evidence="1">150</strain>
    </source>
</reference>
<comment type="caution">
    <text evidence="1">The sequence shown here is derived from an EMBL/GenBank/DDBJ whole genome shotgun (WGS) entry which is preliminary data.</text>
</comment>
<gene>
    <name evidence="1" type="ORF">K8V42_05350</name>
</gene>
<dbReference type="InterPro" id="IPR000801">
    <property type="entry name" value="Esterase-like"/>
</dbReference>
<sequence>MHFERRSHFSHFLQEERAFNVYGHAGKPIIVFPSSGGSQNEYGDFGIIAACQSFIDQGLVTFYTPDSYDRESWFATWKSPEEMGRAHDRYDQYIIQELVPLIKHERNWQDGMMATGCSMGAYHTINFALRHPDVFDQSIALSGAYDARFFTGDYQDSPSVYYNSPIDYLEKMHDPWFIDRYRKNLFIVCVGQGNWEAPHIDETQRLEALFQRKQLPGWFDYWGFDVPHDWDWWRIQMPYYLDQLVAQGRL</sequence>
<dbReference type="Pfam" id="PF00756">
    <property type="entry name" value="Esterase"/>
    <property type="match status" value="1"/>
</dbReference>
<dbReference type="SUPFAM" id="SSF53474">
    <property type="entry name" value="alpha/beta-Hydrolases"/>
    <property type="match status" value="1"/>
</dbReference>